<dbReference type="AlphaFoldDB" id="A0AAW1H5Z1"/>
<dbReference type="PANTHER" id="PTHR45023:SF4">
    <property type="entry name" value="GLYCINE-RICH PROTEIN-RELATED"/>
    <property type="match status" value="1"/>
</dbReference>
<accession>A0AAW1H5Z1</accession>
<dbReference type="PANTHER" id="PTHR45023">
    <property type="match status" value="1"/>
</dbReference>
<proteinExistence type="predicted"/>
<protein>
    <recommendedName>
        <fullName evidence="2">No apical meristem-associated C-terminal domain-containing protein</fullName>
    </recommendedName>
</protein>
<evidence type="ECO:0000259" key="2">
    <source>
        <dbReference type="Pfam" id="PF14303"/>
    </source>
</evidence>
<comment type="caution">
    <text evidence="3">The sequence shown here is derived from an EMBL/GenBank/DDBJ whole genome shotgun (WGS) entry which is preliminary data.</text>
</comment>
<dbReference type="Pfam" id="PF14303">
    <property type="entry name" value="NAM-associated"/>
    <property type="match status" value="1"/>
</dbReference>
<gene>
    <name evidence="3" type="ORF">RND81_13G162700</name>
</gene>
<evidence type="ECO:0000313" key="4">
    <source>
        <dbReference type="Proteomes" id="UP001443914"/>
    </source>
</evidence>
<evidence type="ECO:0000313" key="3">
    <source>
        <dbReference type="EMBL" id="KAK9669903.1"/>
    </source>
</evidence>
<organism evidence="3 4">
    <name type="scientific">Saponaria officinalis</name>
    <name type="common">Common soapwort</name>
    <name type="synonym">Lychnis saponaria</name>
    <dbReference type="NCBI Taxonomy" id="3572"/>
    <lineage>
        <taxon>Eukaryota</taxon>
        <taxon>Viridiplantae</taxon>
        <taxon>Streptophyta</taxon>
        <taxon>Embryophyta</taxon>
        <taxon>Tracheophyta</taxon>
        <taxon>Spermatophyta</taxon>
        <taxon>Magnoliopsida</taxon>
        <taxon>eudicotyledons</taxon>
        <taxon>Gunneridae</taxon>
        <taxon>Pentapetalae</taxon>
        <taxon>Caryophyllales</taxon>
        <taxon>Caryophyllaceae</taxon>
        <taxon>Caryophylleae</taxon>
        <taxon>Saponaria</taxon>
    </lineage>
</organism>
<feature type="region of interest" description="Disordered" evidence="1">
    <location>
        <begin position="16"/>
        <end position="35"/>
    </location>
</feature>
<feature type="domain" description="No apical meristem-associated C-terminal" evidence="2">
    <location>
        <begin position="218"/>
        <end position="348"/>
    </location>
</feature>
<sequence>MDSEDPYSQYYSLLENSPNNEIIPPPRPLTRNANIQPPNYSYQLIPQPYYPGYYYQPYMAPENTRKNSFDSFSNQDTSAPTSGTESQTRLDEVQEEDEVQIVETSNMKCKFKWSQIKDEDLCKSWLTISNDGATGNHQSYNSYWKRIVDYYNEWRKDGEPIDIPKASNHWFKMSAEVSKFNGCYIQIKESHPSGHNEDSLKNMANQLWSTRYKKGQHKTFPYLHSWEILRHQPKWEEFANNNKNSVSSKRLKNSMSGTYSSSTNTRSNEANNGEEISENRPIGQKAAKAASNGRGSCSKKKGNEDFVNSFGEYKELQTKKYSLWEERIRISDFEILTKDTTNMNERARKDHQQVCKIIRAKYGIE</sequence>
<evidence type="ECO:0000256" key="1">
    <source>
        <dbReference type="SAM" id="MobiDB-lite"/>
    </source>
</evidence>
<name>A0AAW1H5Z1_SAPOF</name>
<feature type="region of interest" description="Disordered" evidence="1">
    <location>
        <begin position="246"/>
        <end position="301"/>
    </location>
</feature>
<feature type="region of interest" description="Disordered" evidence="1">
    <location>
        <begin position="65"/>
        <end position="97"/>
    </location>
</feature>
<dbReference type="EMBL" id="JBDFQZ010000013">
    <property type="protein sequence ID" value="KAK9669903.1"/>
    <property type="molecule type" value="Genomic_DNA"/>
</dbReference>
<dbReference type="Proteomes" id="UP001443914">
    <property type="component" value="Unassembled WGS sequence"/>
</dbReference>
<dbReference type="InterPro" id="IPR029466">
    <property type="entry name" value="NAM-associated_C"/>
</dbReference>
<keyword evidence="4" id="KW-1185">Reference proteome</keyword>
<reference evidence="3" key="1">
    <citation type="submission" date="2024-03" db="EMBL/GenBank/DDBJ databases">
        <title>WGS assembly of Saponaria officinalis var. Norfolk2.</title>
        <authorList>
            <person name="Jenkins J."/>
            <person name="Shu S."/>
            <person name="Grimwood J."/>
            <person name="Barry K."/>
            <person name="Goodstein D."/>
            <person name="Schmutz J."/>
            <person name="Leebens-Mack J."/>
            <person name="Osbourn A."/>
        </authorList>
    </citation>
    <scope>NUCLEOTIDE SEQUENCE [LARGE SCALE GENOMIC DNA]</scope>
    <source>
        <strain evidence="3">JIC</strain>
    </source>
</reference>
<feature type="compositionally biased region" description="Polar residues" evidence="1">
    <location>
        <begin position="69"/>
        <end position="87"/>
    </location>
</feature>
<feature type="compositionally biased region" description="Polar residues" evidence="1">
    <location>
        <begin position="246"/>
        <end position="271"/>
    </location>
</feature>